<accession>A0A938Y2S3</accession>
<dbReference type="AlphaFoldDB" id="A0A938Y2S3"/>
<gene>
    <name evidence="1" type="ORF">JOD01_003888</name>
</gene>
<evidence type="ECO:0000313" key="2">
    <source>
        <dbReference type="Proteomes" id="UP000717624"/>
    </source>
</evidence>
<evidence type="ECO:0000313" key="1">
    <source>
        <dbReference type="EMBL" id="MBM7592226.1"/>
    </source>
</evidence>
<sequence>MATQKRAERSDKKKRIYPYLTDDSHTRLDKLRQAINSQKSVSIHDIAEELLDICTQSPEVISWIQNKYGVPADHPMRVIRVTEMGKSVLRHLYEC</sequence>
<reference evidence="1" key="1">
    <citation type="submission" date="2021-01" db="EMBL/GenBank/DDBJ databases">
        <title>Genomic Encyclopedia of Type Strains, Phase IV (KMG-IV): sequencing the most valuable type-strain genomes for metagenomic binning, comparative biology and taxonomic classification.</title>
        <authorList>
            <person name="Goeker M."/>
        </authorList>
    </citation>
    <scope>NUCLEOTIDE SEQUENCE</scope>
    <source>
        <strain evidence="1">DSM 25523</strain>
    </source>
</reference>
<comment type="caution">
    <text evidence="1">The sequence shown here is derived from an EMBL/GenBank/DDBJ whole genome shotgun (WGS) entry which is preliminary data.</text>
</comment>
<dbReference type="EMBL" id="JAFBEB010000022">
    <property type="protein sequence ID" value="MBM7592226.1"/>
    <property type="molecule type" value="Genomic_DNA"/>
</dbReference>
<organism evidence="1 2">
    <name type="scientific">Brevibacillus fulvus</name>
    <dbReference type="NCBI Taxonomy" id="1125967"/>
    <lineage>
        <taxon>Bacteria</taxon>
        <taxon>Bacillati</taxon>
        <taxon>Bacillota</taxon>
        <taxon>Bacilli</taxon>
        <taxon>Bacillales</taxon>
        <taxon>Paenibacillaceae</taxon>
        <taxon>Brevibacillus</taxon>
    </lineage>
</organism>
<dbReference type="RefSeq" id="WP_204519997.1">
    <property type="nucleotide sequence ID" value="NZ_JAFBEB010000022.1"/>
</dbReference>
<dbReference type="Proteomes" id="UP000717624">
    <property type="component" value="Unassembled WGS sequence"/>
</dbReference>
<proteinExistence type="predicted"/>
<keyword evidence="2" id="KW-1185">Reference proteome</keyword>
<name>A0A938Y2S3_9BACL</name>
<protein>
    <submittedName>
        <fullName evidence="1">dTDP-4-dehydrorhamnose reductase</fullName>
    </submittedName>
</protein>